<name>A0ABN1LJ46_9ALTE</name>
<organism evidence="3 4">
    <name type="scientific">Aliiglaciecola litoralis</name>
    <dbReference type="NCBI Taxonomy" id="582857"/>
    <lineage>
        <taxon>Bacteria</taxon>
        <taxon>Pseudomonadati</taxon>
        <taxon>Pseudomonadota</taxon>
        <taxon>Gammaproteobacteria</taxon>
        <taxon>Alteromonadales</taxon>
        <taxon>Alteromonadaceae</taxon>
        <taxon>Aliiglaciecola</taxon>
    </lineage>
</organism>
<evidence type="ECO:0000259" key="2">
    <source>
        <dbReference type="Pfam" id="PF20703"/>
    </source>
</evidence>
<keyword evidence="4" id="KW-1185">Reference proteome</keyword>
<accession>A0ABN1LJ46</accession>
<gene>
    <name evidence="3" type="ORF">GCM10009114_19540</name>
</gene>
<feature type="repeat" description="TPR" evidence="1">
    <location>
        <begin position="553"/>
        <end position="586"/>
    </location>
</feature>
<evidence type="ECO:0000256" key="1">
    <source>
        <dbReference type="PROSITE-ProRule" id="PRU00339"/>
    </source>
</evidence>
<evidence type="ECO:0000313" key="3">
    <source>
        <dbReference type="EMBL" id="GAA0856672.1"/>
    </source>
</evidence>
<dbReference type="Gene3D" id="1.25.40.10">
    <property type="entry name" value="Tetratricopeptide repeat domain"/>
    <property type="match status" value="1"/>
</dbReference>
<feature type="domain" description="Novel STAND NTPase 1" evidence="2">
    <location>
        <begin position="11"/>
        <end position="420"/>
    </location>
</feature>
<dbReference type="Pfam" id="PF20703">
    <property type="entry name" value="nSTAND1"/>
    <property type="match status" value="1"/>
</dbReference>
<evidence type="ECO:0000313" key="4">
    <source>
        <dbReference type="Proteomes" id="UP001500359"/>
    </source>
</evidence>
<dbReference type="SUPFAM" id="SSF48452">
    <property type="entry name" value="TPR-like"/>
    <property type="match status" value="1"/>
</dbReference>
<dbReference type="RefSeq" id="WP_343859285.1">
    <property type="nucleotide sequence ID" value="NZ_BAAAFD010000004.1"/>
</dbReference>
<dbReference type="SMART" id="SM00028">
    <property type="entry name" value="TPR"/>
    <property type="match status" value="2"/>
</dbReference>
<dbReference type="Pfam" id="PF13181">
    <property type="entry name" value="TPR_8"/>
    <property type="match status" value="2"/>
</dbReference>
<dbReference type="EMBL" id="BAAAFD010000004">
    <property type="protein sequence ID" value="GAA0856672.1"/>
    <property type="molecule type" value="Genomic_DNA"/>
</dbReference>
<dbReference type="Proteomes" id="UP001500359">
    <property type="component" value="Unassembled WGS sequence"/>
</dbReference>
<sequence length="953" mass="108535">MQPQHTETGNPFVGLNAFTEQQGTFFKGRDEFITHALQRLSKKAQEHQPFLLLLGNHGAGKSSLLRAGILANLNHSPLFPDIQQFHAVHLHPCDIGNDPIRALVLGLTQLQDYSLIDEPSVETMLKLGKEQPSAFIEKIKQAKATLPRDQNAVITVRQLERLFLNESLGEQEKHVFADLLVGLSSQCGIFVLASLRSDFYHRLSDFPGLLWLKQHGGQLDVLPPDIAQIRQMIAPVPLRFEEGKDGQPALDEFIAQRTQSLPNSLPALQYLMQHLYDNQSQNGLVNYSTYRKLGGIDRVIAKITEQAYESLERPSKRTFNRLVNRLAAMNKNGNYERIWAKREELLSSSRAQQVIDTFTKIGVFSQYTDNNQQVYISLSHDCLFEYWPRLLETLDSHQKLQLLKQTLEVQASEWKSSTRPSTFLLPSGKALDEGKLILKQGGMLSKQLRSLIHASIKRARLQRRLWLSGLVVLLLLFGFTLNNAYNAKLAKKQAEDDLIESHKLIEFLIDDESVKLEEIGRLDVMQAGAKRTFDYLSNAQDADDSTAAKQSRSQTFFQIGQVFLQSKKYNDAIEAFEKAREFNDELVGIHPNGFDYHLALAQINYWIGMTHMRAQDVGTAEQYFLFYQKNAFDLVELQPDNAVAKMELSRAYYHLANIASERGQMESAAQSYFEAVKFAEKGKSAASQKALENSASAYNWLANKYKSDLKITEALEMIKGEERVRARLLKSYGGEDYRLQAALTQWSLAQTHILLGQRKQAQNVLTDLTVKSGAMIDKFGAEIQWRYLNSFSLAGLAYVAIQSANLDSASEFMQQSYAILNDVQTSTDPLWAEAIYERQYWYARMFQQQQKSFAFNTALARLNKTTDTIADKWKKRAANLQQISVDIDLGEADMISHPQALIADLEYASIHNDLQRLTMLWQIVPQEMWKNTDLENMRPKLRQQIQELKEQQS</sequence>
<feature type="repeat" description="TPR" evidence="1">
    <location>
        <begin position="649"/>
        <end position="682"/>
    </location>
</feature>
<dbReference type="PROSITE" id="PS50005">
    <property type="entry name" value="TPR"/>
    <property type="match status" value="2"/>
</dbReference>
<proteinExistence type="predicted"/>
<dbReference type="InterPro" id="IPR011990">
    <property type="entry name" value="TPR-like_helical_dom_sf"/>
</dbReference>
<keyword evidence="1" id="KW-0802">TPR repeat</keyword>
<reference evidence="3 4" key="1">
    <citation type="journal article" date="2019" name="Int. J. Syst. Evol. Microbiol.">
        <title>The Global Catalogue of Microorganisms (GCM) 10K type strain sequencing project: providing services to taxonomists for standard genome sequencing and annotation.</title>
        <authorList>
            <consortium name="The Broad Institute Genomics Platform"/>
            <consortium name="The Broad Institute Genome Sequencing Center for Infectious Disease"/>
            <person name="Wu L."/>
            <person name="Ma J."/>
        </authorList>
    </citation>
    <scope>NUCLEOTIDE SEQUENCE [LARGE SCALE GENOMIC DNA]</scope>
    <source>
        <strain evidence="3 4">JCM 15896</strain>
    </source>
</reference>
<protein>
    <recommendedName>
        <fullName evidence="2">Novel STAND NTPase 1 domain-containing protein</fullName>
    </recommendedName>
</protein>
<dbReference type="InterPro" id="IPR049052">
    <property type="entry name" value="nSTAND1"/>
</dbReference>
<dbReference type="InterPro" id="IPR019734">
    <property type="entry name" value="TPR_rpt"/>
</dbReference>
<comment type="caution">
    <text evidence="3">The sequence shown here is derived from an EMBL/GenBank/DDBJ whole genome shotgun (WGS) entry which is preliminary data.</text>
</comment>